<evidence type="ECO:0000313" key="2">
    <source>
        <dbReference type="EMBL" id="JAC61137.1"/>
    </source>
</evidence>
<feature type="compositionally biased region" description="Polar residues" evidence="1">
    <location>
        <begin position="57"/>
        <end position="74"/>
    </location>
</feature>
<gene>
    <name evidence="2" type="ORF">TSPGSL018_27061</name>
</gene>
<sequence>RDSQDGPMVHRLQQHVCLLSPSADTQDEIDAAEDALPTFSVLHEFEPEESGGGAGQPQPQDEMTRISQQSEESL</sequence>
<feature type="non-terminal residue" evidence="2">
    <location>
        <position position="74"/>
    </location>
</feature>
<feature type="non-terminal residue" evidence="2">
    <location>
        <position position="1"/>
    </location>
</feature>
<accession>A0A061QKK4</accession>
<reference evidence="2" key="1">
    <citation type="submission" date="2014-05" db="EMBL/GenBank/DDBJ databases">
        <title>The transcriptome of the halophilic microalga Tetraselmis sp. GSL018 isolated from the Great Salt Lake, Utah.</title>
        <authorList>
            <person name="Jinkerson R.E."/>
            <person name="D'Adamo S."/>
            <person name="Posewitz M.C."/>
        </authorList>
    </citation>
    <scope>NUCLEOTIDE SEQUENCE</scope>
    <source>
        <strain evidence="2">GSL018</strain>
    </source>
</reference>
<protein>
    <submittedName>
        <fullName evidence="2">Uncharacterized protein</fullName>
    </submittedName>
</protein>
<dbReference type="EMBL" id="GBEZ01026016">
    <property type="protein sequence ID" value="JAC61137.1"/>
    <property type="molecule type" value="Transcribed_RNA"/>
</dbReference>
<name>A0A061QKK4_9CHLO</name>
<proteinExistence type="predicted"/>
<dbReference type="AlphaFoldDB" id="A0A061QKK4"/>
<feature type="region of interest" description="Disordered" evidence="1">
    <location>
        <begin position="45"/>
        <end position="74"/>
    </location>
</feature>
<organism evidence="2">
    <name type="scientific">Tetraselmis sp. GSL018</name>
    <dbReference type="NCBI Taxonomy" id="582737"/>
    <lineage>
        <taxon>Eukaryota</taxon>
        <taxon>Viridiplantae</taxon>
        <taxon>Chlorophyta</taxon>
        <taxon>core chlorophytes</taxon>
        <taxon>Chlorodendrophyceae</taxon>
        <taxon>Chlorodendrales</taxon>
        <taxon>Chlorodendraceae</taxon>
        <taxon>Tetraselmis</taxon>
    </lineage>
</organism>
<evidence type="ECO:0000256" key="1">
    <source>
        <dbReference type="SAM" id="MobiDB-lite"/>
    </source>
</evidence>